<evidence type="ECO:0000313" key="4">
    <source>
        <dbReference type="EMBL" id="OUZ37853.1"/>
    </source>
</evidence>
<evidence type="ECO:0000259" key="3">
    <source>
        <dbReference type="PROSITE" id="PS51782"/>
    </source>
</evidence>
<organism evidence="4 5">
    <name type="scientific">Solibacillus kalamii</name>
    <dbReference type="NCBI Taxonomy" id="1748298"/>
    <lineage>
        <taxon>Bacteria</taxon>
        <taxon>Bacillati</taxon>
        <taxon>Bacillota</taxon>
        <taxon>Bacilli</taxon>
        <taxon>Bacillales</taxon>
        <taxon>Caryophanaceae</taxon>
        <taxon>Solibacillus</taxon>
    </lineage>
</organism>
<dbReference type="RefSeq" id="WP_087618183.1">
    <property type="nucleotide sequence ID" value="NZ_JAFBEY010000009.1"/>
</dbReference>
<dbReference type="Proteomes" id="UP000196594">
    <property type="component" value="Unassembled WGS sequence"/>
</dbReference>
<dbReference type="CDD" id="cd22786">
    <property type="entry name" value="DPBB_YuiC-like"/>
    <property type="match status" value="1"/>
</dbReference>
<feature type="signal peptide" evidence="2">
    <location>
        <begin position="1"/>
        <end position="26"/>
    </location>
</feature>
<dbReference type="Gene3D" id="2.40.40.10">
    <property type="entry name" value="RlpA-like domain"/>
    <property type="match status" value="1"/>
</dbReference>
<gene>
    <name evidence="4" type="ORF">CBM15_15340</name>
</gene>
<dbReference type="Pfam" id="PF06725">
    <property type="entry name" value="3D"/>
    <property type="match status" value="1"/>
</dbReference>
<proteinExistence type="predicted"/>
<dbReference type="PANTHER" id="PTHR39160">
    <property type="entry name" value="CELL WALL-BINDING PROTEIN YOCH"/>
    <property type="match status" value="1"/>
</dbReference>
<keyword evidence="5" id="KW-1185">Reference proteome</keyword>
<dbReference type="EMBL" id="NHNT01000012">
    <property type="protein sequence ID" value="OUZ37853.1"/>
    <property type="molecule type" value="Genomic_DNA"/>
</dbReference>
<dbReference type="InterPro" id="IPR036779">
    <property type="entry name" value="LysM_dom_sf"/>
</dbReference>
<evidence type="ECO:0000313" key="5">
    <source>
        <dbReference type="Proteomes" id="UP000196594"/>
    </source>
</evidence>
<dbReference type="InterPro" id="IPR051933">
    <property type="entry name" value="Resuscitation_pf_RpfB"/>
</dbReference>
<dbReference type="SMART" id="SM00257">
    <property type="entry name" value="LysM"/>
    <property type="match status" value="1"/>
</dbReference>
<dbReference type="Gene3D" id="3.10.350.10">
    <property type="entry name" value="LysM domain"/>
    <property type="match status" value="1"/>
</dbReference>
<dbReference type="PROSITE" id="PS51782">
    <property type="entry name" value="LYSM"/>
    <property type="match status" value="1"/>
</dbReference>
<sequence length="192" mass="21147">MFQNKLLFSFAFFMVTTLFFASGAIAATHTVKKGEELDEIADLYDTSVYTLLELNEVEDIEEVTEGLVLKLPDHIQNKKVPAEKEKKKETIDDYEVVKTLTVEASAFTAYCKGCSGKTASGIDLKKNPDIKLIAVDPKVIPLGTKVWVEGYGVAVAGDTGGSIKGNRIDVFVKTKKIALNWGRKNVEIKVLK</sequence>
<evidence type="ECO:0000256" key="1">
    <source>
        <dbReference type="ARBA" id="ARBA00022729"/>
    </source>
</evidence>
<reference evidence="4 5" key="1">
    <citation type="journal article" date="2017" name="Int. J. Syst. Evol. Microbiol.">
        <title>Solibacillus kalamii sp. nov., isolated from a high-efficiency particulate arrestance filter system used in the International Space Station.</title>
        <authorList>
            <person name="Checinska Sielaff A."/>
            <person name="Kumar R.M."/>
            <person name="Pal D."/>
            <person name="Mayilraj S."/>
            <person name="Venkateswaran K."/>
        </authorList>
    </citation>
    <scope>NUCLEOTIDE SEQUENCE [LARGE SCALE GENOMIC DNA]</scope>
    <source>
        <strain evidence="4 5">ISSFR-015</strain>
    </source>
</reference>
<comment type="caution">
    <text evidence="4">The sequence shown here is derived from an EMBL/GenBank/DDBJ whole genome shotgun (WGS) entry which is preliminary data.</text>
</comment>
<dbReference type="InterPro" id="IPR010611">
    <property type="entry name" value="3D_dom"/>
</dbReference>
<evidence type="ECO:0000256" key="2">
    <source>
        <dbReference type="SAM" id="SignalP"/>
    </source>
</evidence>
<dbReference type="InterPro" id="IPR036908">
    <property type="entry name" value="RlpA-like_sf"/>
</dbReference>
<feature type="chain" id="PRO_5046168815" description="LysM domain-containing protein" evidence="2">
    <location>
        <begin position="27"/>
        <end position="192"/>
    </location>
</feature>
<dbReference type="Pfam" id="PF01476">
    <property type="entry name" value="LysM"/>
    <property type="match status" value="1"/>
</dbReference>
<dbReference type="SUPFAM" id="SSF50685">
    <property type="entry name" value="Barwin-like endoglucanases"/>
    <property type="match status" value="1"/>
</dbReference>
<feature type="domain" description="LysM" evidence="3">
    <location>
        <begin position="27"/>
        <end position="71"/>
    </location>
</feature>
<dbReference type="PANTHER" id="PTHR39160:SF6">
    <property type="entry name" value="CELL WALL-BINDING PROTEIN YOCH"/>
    <property type="match status" value="1"/>
</dbReference>
<accession>A0ABX3ZDT5</accession>
<dbReference type="InterPro" id="IPR018392">
    <property type="entry name" value="LysM"/>
</dbReference>
<dbReference type="SUPFAM" id="SSF54106">
    <property type="entry name" value="LysM domain"/>
    <property type="match status" value="1"/>
</dbReference>
<protein>
    <recommendedName>
        <fullName evidence="3">LysM domain-containing protein</fullName>
    </recommendedName>
</protein>
<name>A0ABX3ZDT5_9BACL</name>
<keyword evidence="1 2" id="KW-0732">Signal</keyword>